<dbReference type="GO" id="GO:0005634">
    <property type="term" value="C:nucleus"/>
    <property type="evidence" value="ECO:0007669"/>
    <property type="project" value="UniProtKB-SubCell"/>
</dbReference>
<gene>
    <name evidence="4" type="ORF">CAEBREN_02228</name>
</gene>
<evidence type="ECO:0000259" key="3">
    <source>
        <dbReference type="Pfam" id="PF00046"/>
    </source>
</evidence>
<dbReference type="CDD" id="cd00086">
    <property type="entry name" value="homeodomain"/>
    <property type="match status" value="1"/>
</dbReference>
<proteinExistence type="predicted"/>
<comment type="subcellular location">
    <subcellularLocation>
        <location evidence="1 2">Nucleus</location>
    </subcellularLocation>
</comment>
<sequence>MPFNYKRINVDLMEVDDDKFQGLVDYLNQNMFNFSVKSSTTQTSESNDRNVSKYQVFNSQTESNAPLLSDVTMAQLEAMGNQLLSNNLTPTIPTISPNFNTPIGVFGTPGVQREAAMNIKMEELDTEALNSLEGHPDIVKPTPLLPGEYSFNPQSMNSTSVSGIPLFQLRNTNSHLGTMNSSSTKPTVLPMKHFKQIKLEVADETYQFGKPLSSQKYNSFLFRNFPINFAQNGNSGIPQNWSSNFGISNQNGYVQSNFGGQQLQFSHMQWCPAQANSFSANTTVTSGLYCQKCLQIHFSEKRHSWRKDERKELNAVYKVTRNPSDEKIVELATKFAVDDFRVRSFFQRKRELKIQ</sequence>
<dbReference type="SUPFAM" id="SSF46689">
    <property type="entry name" value="Homeodomain-like"/>
    <property type="match status" value="1"/>
</dbReference>
<protein>
    <recommendedName>
        <fullName evidence="3">Homeobox domain-containing protein</fullName>
    </recommendedName>
</protein>
<dbReference type="Pfam" id="PF00046">
    <property type="entry name" value="Homeodomain"/>
    <property type="match status" value="1"/>
</dbReference>
<dbReference type="EMBL" id="GL379837">
    <property type="protein sequence ID" value="EGT52490.1"/>
    <property type="molecule type" value="Genomic_DNA"/>
</dbReference>
<keyword evidence="2" id="KW-0371">Homeobox</keyword>
<dbReference type="InParanoid" id="G0N4G0"/>
<reference evidence="5" key="1">
    <citation type="submission" date="2011-07" db="EMBL/GenBank/DDBJ databases">
        <authorList>
            <consortium name="Caenorhabditis brenneri Sequencing and Analysis Consortium"/>
            <person name="Wilson R.K."/>
        </authorList>
    </citation>
    <scope>NUCLEOTIDE SEQUENCE [LARGE SCALE GENOMIC DNA]</scope>
    <source>
        <strain evidence="5">PB2801</strain>
    </source>
</reference>
<evidence type="ECO:0000256" key="2">
    <source>
        <dbReference type="RuleBase" id="RU000682"/>
    </source>
</evidence>
<keyword evidence="2" id="KW-0238">DNA-binding</keyword>
<accession>G0N4G0</accession>
<keyword evidence="5" id="KW-1185">Reference proteome</keyword>
<dbReference type="AlphaFoldDB" id="G0N4G0"/>
<name>G0N4G0_CAEBE</name>
<dbReference type="GO" id="GO:0003677">
    <property type="term" value="F:DNA binding"/>
    <property type="evidence" value="ECO:0007669"/>
    <property type="project" value="UniProtKB-KW"/>
</dbReference>
<feature type="domain" description="Homeobox" evidence="3">
    <location>
        <begin position="300"/>
        <end position="350"/>
    </location>
</feature>
<dbReference type="Proteomes" id="UP000008068">
    <property type="component" value="Unassembled WGS sequence"/>
</dbReference>
<dbReference type="InterPro" id="IPR009057">
    <property type="entry name" value="Homeodomain-like_sf"/>
</dbReference>
<dbReference type="HOGENOM" id="CLU_781260_0_0_1"/>
<evidence type="ECO:0000313" key="4">
    <source>
        <dbReference type="EMBL" id="EGT52490.1"/>
    </source>
</evidence>
<dbReference type="InterPro" id="IPR001356">
    <property type="entry name" value="HD"/>
</dbReference>
<keyword evidence="2" id="KW-0539">Nucleus</keyword>
<evidence type="ECO:0000256" key="1">
    <source>
        <dbReference type="ARBA" id="ARBA00004123"/>
    </source>
</evidence>
<evidence type="ECO:0000313" key="5">
    <source>
        <dbReference type="Proteomes" id="UP000008068"/>
    </source>
</evidence>
<organism evidence="5">
    <name type="scientific">Caenorhabditis brenneri</name>
    <name type="common">Nematode worm</name>
    <dbReference type="NCBI Taxonomy" id="135651"/>
    <lineage>
        <taxon>Eukaryota</taxon>
        <taxon>Metazoa</taxon>
        <taxon>Ecdysozoa</taxon>
        <taxon>Nematoda</taxon>
        <taxon>Chromadorea</taxon>
        <taxon>Rhabditida</taxon>
        <taxon>Rhabditina</taxon>
        <taxon>Rhabditomorpha</taxon>
        <taxon>Rhabditoidea</taxon>
        <taxon>Rhabditidae</taxon>
        <taxon>Peloderinae</taxon>
        <taxon>Caenorhabditis</taxon>
    </lineage>
</organism>
<dbReference type="Gene3D" id="1.10.10.60">
    <property type="entry name" value="Homeodomain-like"/>
    <property type="match status" value="1"/>
</dbReference>